<dbReference type="Proteomes" id="UP000434582">
    <property type="component" value="Unassembled WGS sequence"/>
</dbReference>
<dbReference type="RefSeq" id="WP_153342259.1">
    <property type="nucleotide sequence ID" value="NZ_WIVE01000013.1"/>
</dbReference>
<gene>
    <name evidence="3" type="ORF">GHC57_06145</name>
</gene>
<evidence type="ECO:0000256" key="2">
    <source>
        <dbReference type="SAM" id="SignalP"/>
    </source>
</evidence>
<dbReference type="OrthoDB" id="7360731at2"/>
<evidence type="ECO:0000313" key="3">
    <source>
        <dbReference type="EMBL" id="MQX36095.1"/>
    </source>
</evidence>
<comment type="caution">
    <text evidence="3">The sequence shown here is derived from an EMBL/GenBank/DDBJ whole genome shotgun (WGS) entry which is preliminary data.</text>
</comment>
<name>A0A7X1ZCM5_9PROT</name>
<sequence length="209" mass="22380">MRRLALLGLVLAGLMASGALAATDPLPPGPKPRPPGGLAAPPPPGIAIFGPEDWGYRMEVPSDWLVRVPEPYTVVMSGAGGTDGYFAPIAVQNVKAPRPEDPEGAAAEVLAAHVKAMQARHDTLRVVQENAFRPPEGAADGGRTDLPGGRQVVMDWRGQDGILRQWAVARPRPDAAVVHLWTYSAERTLFHIRLPEARAVLDGWTLVTE</sequence>
<keyword evidence="2" id="KW-0732">Signal</keyword>
<dbReference type="AlphaFoldDB" id="A0A7X1ZCM5"/>
<evidence type="ECO:0008006" key="5">
    <source>
        <dbReference type="Google" id="ProtNLM"/>
    </source>
</evidence>
<accession>A0A7X1ZCM5</accession>
<evidence type="ECO:0000313" key="4">
    <source>
        <dbReference type="Proteomes" id="UP000434582"/>
    </source>
</evidence>
<reference evidence="3 4" key="1">
    <citation type="submission" date="2019-10" db="EMBL/GenBank/DDBJ databases">
        <title>Draft whole-genome sequence of the purple nonsulfur photosynthetic bacterium Roseospira navarrensis DSM 15114.</title>
        <authorList>
            <person name="Kyndt J.A."/>
            <person name="Meyer T.E."/>
        </authorList>
    </citation>
    <scope>NUCLEOTIDE SEQUENCE [LARGE SCALE GENOMIC DNA]</scope>
    <source>
        <strain evidence="3 4">DSM 15114</strain>
    </source>
</reference>
<organism evidence="3 4">
    <name type="scientific">Roseospira navarrensis</name>
    <dbReference type="NCBI Taxonomy" id="140058"/>
    <lineage>
        <taxon>Bacteria</taxon>
        <taxon>Pseudomonadati</taxon>
        <taxon>Pseudomonadota</taxon>
        <taxon>Alphaproteobacteria</taxon>
        <taxon>Rhodospirillales</taxon>
        <taxon>Rhodospirillaceae</taxon>
        <taxon>Roseospira</taxon>
    </lineage>
</organism>
<protein>
    <recommendedName>
        <fullName evidence="5">DUF1795 domain-containing protein</fullName>
    </recommendedName>
</protein>
<feature type="chain" id="PRO_5031396060" description="DUF1795 domain-containing protein" evidence="2">
    <location>
        <begin position="22"/>
        <end position="209"/>
    </location>
</feature>
<keyword evidence="4" id="KW-1185">Reference proteome</keyword>
<proteinExistence type="predicted"/>
<feature type="region of interest" description="Disordered" evidence="1">
    <location>
        <begin position="25"/>
        <end position="44"/>
    </location>
</feature>
<dbReference type="EMBL" id="WIVE01000013">
    <property type="protein sequence ID" value="MQX36095.1"/>
    <property type="molecule type" value="Genomic_DNA"/>
</dbReference>
<evidence type="ECO:0000256" key="1">
    <source>
        <dbReference type="SAM" id="MobiDB-lite"/>
    </source>
</evidence>
<feature type="signal peptide" evidence="2">
    <location>
        <begin position="1"/>
        <end position="21"/>
    </location>
</feature>